<keyword evidence="3 5" id="KW-1133">Transmembrane helix</keyword>
<comment type="caution">
    <text evidence="6">The sequence shown here is derived from an EMBL/GenBank/DDBJ whole genome shotgun (WGS) entry which is preliminary data.</text>
</comment>
<dbReference type="Pfam" id="PF06550">
    <property type="entry name" value="SPP"/>
    <property type="match status" value="1"/>
</dbReference>
<feature type="transmembrane region" description="Helical" evidence="5">
    <location>
        <begin position="115"/>
        <end position="130"/>
    </location>
</feature>
<keyword evidence="2 5" id="KW-0812">Transmembrane</keyword>
<organism evidence="6 7">
    <name type="scientific">Candidatus Nealsonbacteria bacterium CG10_big_fil_rev_8_21_14_0_10_36_228</name>
    <dbReference type="NCBI Taxonomy" id="1974708"/>
    <lineage>
        <taxon>Bacteria</taxon>
        <taxon>Candidatus Nealsoniibacteriota</taxon>
    </lineage>
</organism>
<comment type="subcellular location">
    <subcellularLocation>
        <location evidence="1">Endomembrane system</location>
        <topology evidence="1">Multi-pass membrane protein</topology>
    </subcellularLocation>
</comment>
<sequence length="295" mass="33417">MSNGEETKSEEELKTIPLLHPWKIFFWEAFLFSLTLGLGIVAASRINEILKIQKIGIHQIPFWKFVISFLFATLFILLLIRFSKFEPGRRIIFKFLFTLTVLLGGLLFLEAWFSEPIPFFILFLLIFWWLKKPSVLNQDILMILGMAGVGSTLGLALQPIIVVALLIIFSIYDFIAVYKTKHMVKMAKEMIESRAILALIIPKNILGFRESLEKIEPGGKFLILGGGDVIFPLLFSASLVPVSILNSLIVAIFSLVGLFIGFYIFTRQKVRQPIPALPPIAFFSIIGFLITLIFC</sequence>
<dbReference type="InterPro" id="IPR006639">
    <property type="entry name" value="Preselin/SPP"/>
</dbReference>
<evidence type="ECO:0000256" key="5">
    <source>
        <dbReference type="SAM" id="Phobius"/>
    </source>
</evidence>
<keyword evidence="4 5" id="KW-0472">Membrane</keyword>
<evidence type="ECO:0000256" key="1">
    <source>
        <dbReference type="ARBA" id="ARBA00004127"/>
    </source>
</evidence>
<feature type="transmembrane region" description="Helical" evidence="5">
    <location>
        <begin position="277"/>
        <end position="294"/>
    </location>
</feature>
<feature type="transmembrane region" description="Helical" evidence="5">
    <location>
        <begin position="24"/>
        <end position="42"/>
    </location>
</feature>
<accession>A0A2H0TK44</accession>
<dbReference type="AlphaFoldDB" id="A0A2H0TK44"/>
<feature type="transmembrane region" description="Helical" evidence="5">
    <location>
        <begin position="92"/>
        <end position="109"/>
    </location>
</feature>
<feature type="transmembrane region" description="Helical" evidence="5">
    <location>
        <begin position="62"/>
        <end position="80"/>
    </location>
</feature>
<reference evidence="7" key="1">
    <citation type="submission" date="2017-09" db="EMBL/GenBank/DDBJ databases">
        <title>Depth-based differentiation of microbial function through sediment-hosted aquifers and enrichment of novel symbionts in the deep terrestrial subsurface.</title>
        <authorList>
            <person name="Probst A.J."/>
            <person name="Ladd B."/>
            <person name="Jarett J.K."/>
            <person name="Geller-Mcgrath D.E."/>
            <person name="Sieber C.M.K."/>
            <person name="Emerson J.B."/>
            <person name="Anantharaman K."/>
            <person name="Thomas B.C."/>
            <person name="Malmstrom R."/>
            <person name="Stieglmeier M."/>
            <person name="Klingl A."/>
            <person name="Woyke T."/>
            <person name="Ryan C.M."/>
            <person name="Banfield J.F."/>
        </authorList>
    </citation>
    <scope>NUCLEOTIDE SEQUENCE [LARGE SCALE GENOMIC DNA]</scope>
</reference>
<dbReference type="GO" id="GO:0016020">
    <property type="term" value="C:membrane"/>
    <property type="evidence" value="ECO:0007669"/>
    <property type="project" value="InterPro"/>
</dbReference>
<evidence type="ECO:0000313" key="7">
    <source>
        <dbReference type="Proteomes" id="UP000237006"/>
    </source>
</evidence>
<feature type="transmembrane region" description="Helical" evidence="5">
    <location>
        <begin position="142"/>
        <end position="171"/>
    </location>
</feature>
<dbReference type="InterPro" id="IPR010545">
    <property type="entry name" value="SPP"/>
</dbReference>
<dbReference type="SMART" id="SM00730">
    <property type="entry name" value="PSN"/>
    <property type="match status" value="1"/>
</dbReference>
<dbReference type="EMBL" id="PFCI01000028">
    <property type="protein sequence ID" value="PIR72004.1"/>
    <property type="molecule type" value="Genomic_DNA"/>
</dbReference>
<evidence type="ECO:0000256" key="4">
    <source>
        <dbReference type="ARBA" id="ARBA00023136"/>
    </source>
</evidence>
<protein>
    <submittedName>
        <fullName evidence="6">Uncharacterized protein</fullName>
    </submittedName>
</protein>
<proteinExistence type="predicted"/>
<dbReference type="GO" id="GO:0042500">
    <property type="term" value="F:aspartic endopeptidase activity, intramembrane cleaving"/>
    <property type="evidence" value="ECO:0007669"/>
    <property type="project" value="InterPro"/>
</dbReference>
<dbReference type="Proteomes" id="UP000237006">
    <property type="component" value="Unassembled WGS sequence"/>
</dbReference>
<evidence type="ECO:0000256" key="2">
    <source>
        <dbReference type="ARBA" id="ARBA00022692"/>
    </source>
</evidence>
<name>A0A2H0TK44_9BACT</name>
<evidence type="ECO:0000313" key="6">
    <source>
        <dbReference type="EMBL" id="PIR72004.1"/>
    </source>
</evidence>
<gene>
    <name evidence="6" type="ORF">COU41_01220</name>
</gene>
<feature type="transmembrane region" description="Helical" evidence="5">
    <location>
        <begin position="244"/>
        <end position="265"/>
    </location>
</feature>
<feature type="transmembrane region" description="Helical" evidence="5">
    <location>
        <begin position="221"/>
        <end position="238"/>
    </location>
</feature>
<evidence type="ECO:0000256" key="3">
    <source>
        <dbReference type="ARBA" id="ARBA00022989"/>
    </source>
</evidence>
<dbReference type="GO" id="GO:0012505">
    <property type="term" value="C:endomembrane system"/>
    <property type="evidence" value="ECO:0007669"/>
    <property type="project" value="UniProtKB-SubCell"/>
</dbReference>